<dbReference type="AlphaFoldDB" id="A0A6C0NY19"/>
<dbReference type="InterPro" id="IPR012854">
    <property type="entry name" value="Cu_amine_oxidase-like_N"/>
</dbReference>
<keyword evidence="2" id="KW-1133">Transmembrane helix</keyword>
<evidence type="ECO:0000313" key="5">
    <source>
        <dbReference type="Proteomes" id="UP000479114"/>
    </source>
</evidence>
<feature type="domain" description="Copper amine oxidase-like N-terminal" evidence="3">
    <location>
        <begin position="412"/>
        <end position="497"/>
    </location>
</feature>
<organism evidence="4 5">
    <name type="scientific">Paenibacillus rhizovicinus</name>
    <dbReference type="NCBI Taxonomy" id="2704463"/>
    <lineage>
        <taxon>Bacteria</taxon>
        <taxon>Bacillati</taxon>
        <taxon>Bacillota</taxon>
        <taxon>Bacilli</taxon>
        <taxon>Bacillales</taxon>
        <taxon>Paenibacillaceae</taxon>
        <taxon>Paenibacillus</taxon>
    </lineage>
</organism>
<feature type="compositionally biased region" description="Low complexity" evidence="1">
    <location>
        <begin position="17"/>
        <end position="30"/>
    </location>
</feature>
<feature type="transmembrane region" description="Helical" evidence="2">
    <location>
        <begin position="40"/>
        <end position="62"/>
    </location>
</feature>
<dbReference type="RefSeq" id="WP_162639907.1">
    <property type="nucleotide sequence ID" value="NZ_CP048286.1"/>
</dbReference>
<evidence type="ECO:0000256" key="1">
    <source>
        <dbReference type="SAM" id="MobiDB-lite"/>
    </source>
</evidence>
<dbReference type="InterPro" id="IPR036582">
    <property type="entry name" value="Mao_N_sf"/>
</dbReference>
<feature type="compositionally biased region" description="Pro residues" evidence="1">
    <location>
        <begin position="1"/>
        <end position="15"/>
    </location>
</feature>
<feature type="region of interest" description="Disordered" evidence="1">
    <location>
        <begin position="1"/>
        <end position="30"/>
    </location>
</feature>
<dbReference type="SUPFAM" id="SSF55383">
    <property type="entry name" value="Copper amine oxidase, domain N"/>
    <property type="match status" value="1"/>
</dbReference>
<evidence type="ECO:0000259" key="3">
    <source>
        <dbReference type="Pfam" id="PF07833"/>
    </source>
</evidence>
<reference evidence="4 5" key="1">
    <citation type="submission" date="2020-02" db="EMBL/GenBank/DDBJ databases">
        <title>Paenibacillus sp. nov., isolated from rhizosphere soil of tomato.</title>
        <authorList>
            <person name="Weon H.-Y."/>
            <person name="Lee S.A."/>
        </authorList>
    </citation>
    <scope>NUCLEOTIDE SEQUENCE [LARGE SCALE GENOMIC DNA]</scope>
    <source>
        <strain evidence="4 5">14171R-81</strain>
    </source>
</reference>
<dbReference type="EMBL" id="CP048286">
    <property type="protein sequence ID" value="QHW31098.1"/>
    <property type="molecule type" value="Genomic_DNA"/>
</dbReference>
<dbReference type="Proteomes" id="UP000479114">
    <property type="component" value="Chromosome"/>
</dbReference>
<name>A0A6C0NY19_9BACL</name>
<accession>A0A6C0NY19</accession>
<gene>
    <name evidence="4" type="ORF">GZH47_09685</name>
</gene>
<dbReference type="Pfam" id="PF07833">
    <property type="entry name" value="Cu_amine_oxidN1"/>
    <property type="match status" value="1"/>
</dbReference>
<dbReference type="Gene3D" id="3.30.457.10">
    <property type="entry name" value="Copper amine oxidase-like, N-terminal domain"/>
    <property type="match status" value="1"/>
</dbReference>
<keyword evidence="2" id="KW-0472">Membrane</keyword>
<sequence>MQTPAPIPNQRPPGTQPASAPASRPSPRPTRVTARAAKRMLARTALLAVLFALLASLITYAVDPLQFYHKPFGYKPVFSSEQRYQNPGLALHYDYDTIIIGTSMTENFLPSEVDKALGGKTLKLSIRGSTADEQYKIAQLAIKTGKVKRVLWGLDYFALKTGDQEAAGPFPDYLYDDNHWNDYRYLLNYSVYGQLFKGIFKQLEGTAPQSLEKLYNWNDSVLFGKRLVLADYRKAANEEAYFGLNEEPLDVIKDHFNAQVLSLVKANPDVDFIFYYPPYSVLREAVWSATNEERYRNQLAMDVWMFQQFNALPNAKVYDFQTAGDWTYNLDLYKDLSHHNQAVNTQIAEAIGKDDPRYRMTEANAQALSDELTEQVRTLTMTADGDPKIVQVFVGSGGEAAVAKEAEFSNRVIPGDGEVLVPAKEAAAALGATFDWNQEAKTLVMARGNTRITMQLNKAMAAVKDSGNIELSYPPTLAGGKTHVPLLQLAELLGYSVMPVQPNSWSLRYTLTAGAIGK</sequence>
<keyword evidence="5" id="KW-1185">Reference proteome</keyword>
<proteinExistence type="predicted"/>
<keyword evidence="2" id="KW-0812">Transmembrane</keyword>
<dbReference type="KEGG" id="prz:GZH47_09685"/>
<evidence type="ECO:0000313" key="4">
    <source>
        <dbReference type="EMBL" id="QHW31098.1"/>
    </source>
</evidence>
<protein>
    <recommendedName>
        <fullName evidence="3">Copper amine oxidase-like N-terminal domain-containing protein</fullName>
    </recommendedName>
</protein>
<evidence type="ECO:0000256" key="2">
    <source>
        <dbReference type="SAM" id="Phobius"/>
    </source>
</evidence>